<dbReference type="GO" id="GO:0008233">
    <property type="term" value="F:peptidase activity"/>
    <property type="evidence" value="ECO:0007669"/>
    <property type="project" value="UniProtKB-KW"/>
</dbReference>
<evidence type="ECO:0000313" key="3">
    <source>
        <dbReference type="EMBL" id="MBB5021717.1"/>
    </source>
</evidence>
<keyword evidence="3" id="KW-0378">Hydrolase</keyword>
<feature type="domain" description="Adaptor protein ClpS core" evidence="2">
    <location>
        <begin position="18"/>
        <end position="96"/>
    </location>
</feature>
<dbReference type="GO" id="GO:0006508">
    <property type="term" value="P:proteolysis"/>
    <property type="evidence" value="ECO:0007669"/>
    <property type="project" value="UniProtKB-UniRule"/>
</dbReference>
<dbReference type="InterPro" id="IPR022935">
    <property type="entry name" value="ClpS"/>
</dbReference>
<comment type="function">
    <text evidence="1">Involved in the modulation of the specificity of the ClpAP-mediated ATP-dependent protein degradation.</text>
</comment>
<sequence length="101" mass="11893">MSPDHRPEWEEETKLELKEPRPYVVLLLNDDYSTWDFVIEVLMKIFHKNRQDAESITHHVHNQGQGVCGVYTFEIAQTKVQQVHQLAKSRGYPLRCVMKEA</sequence>
<keyword evidence="4" id="KW-1185">Reference proteome</keyword>
<evidence type="ECO:0000313" key="4">
    <source>
        <dbReference type="Proteomes" id="UP000528322"/>
    </source>
</evidence>
<dbReference type="PANTHER" id="PTHR33473:SF19">
    <property type="entry name" value="ATP-DEPENDENT CLP PROTEASE ADAPTER PROTEIN CLPS"/>
    <property type="match status" value="1"/>
</dbReference>
<dbReference type="SUPFAM" id="SSF54736">
    <property type="entry name" value="ClpS-like"/>
    <property type="match status" value="1"/>
</dbReference>
<protein>
    <recommendedName>
        <fullName evidence="1">ATP-dependent Clp protease adapter protein ClpS</fullName>
    </recommendedName>
</protein>
<dbReference type="PANTHER" id="PTHR33473">
    <property type="entry name" value="ATP-DEPENDENT CLP PROTEASE ADAPTER PROTEIN CLPS1, CHLOROPLASTIC"/>
    <property type="match status" value="1"/>
</dbReference>
<dbReference type="FunFam" id="3.30.1390.10:FF:000002">
    <property type="entry name" value="ATP-dependent Clp protease adapter protein ClpS"/>
    <property type="match status" value="1"/>
</dbReference>
<dbReference type="InterPro" id="IPR014719">
    <property type="entry name" value="Ribosomal_bL12_C/ClpS-like"/>
</dbReference>
<accession>A0A7W7Y4M7</accession>
<keyword evidence="3" id="KW-0645">Protease</keyword>
<name>A0A7W7Y4M7_9BACT</name>
<evidence type="ECO:0000256" key="1">
    <source>
        <dbReference type="HAMAP-Rule" id="MF_00302"/>
    </source>
</evidence>
<dbReference type="Proteomes" id="UP000528322">
    <property type="component" value="Unassembled WGS sequence"/>
</dbReference>
<dbReference type="Pfam" id="PF02617">
    <property type="entry name" value="ClpS"/>
    <property type="match status" value="1"/>
</dbReference>
<dbReference type="AlphaFoldDB" id="A0A7W7Y4M7"/>
<comment type="subunit">
    <text evidence="1">Binds to the N-terminal domain of the chaperone ClpA.</text>
</comment>
<dbReference type="Gene3D" id="3.30.1390.10">
    <property type="match status" value="1"/>
</dbReference>
<dbReference type="RefSeq" id="WP_183730920.1">
    <property type="nucleotide sequence ID" value="NZ_JACHID010000005.1"/>
</dbReference>
<dbReference type="HAMAP" id="MF_00302">
    <property type="entry name" value="ClpS"/>
    <property type="match status" value="1"/>
</dbReference>
<evidence type="ECO:0000259" key="2">
    <source>
        <dbReference type="Pfam" id="PF02617"/>
    </source>
</evidence>
<dbReference type="GO" id="GO:0030163">
    <property type="term" value="P:protein catabolic process"/>
    <property type="evidence" value="ECO:0007669"/>
    <property type="project" value="InterPro"/>
</dbReference>
<gene>
    <name evidence="1" type="primary">clpS</name>
    <name evidence="3" type="ORF">HNR37_001030</name>
</gene>
<reference evidence="3 4" key="1">
    <citation type="submission" date="2020-08" db="EMBL/GenBank/DDBJ databases">
        <title>Genomic Encyclopedia of Type Strains, Phase IV (KMG-IV): sequencing the most valuable type-strain genomes for metagenomic binning, comparative biology and taxonomic classification.</title>
        <authorList>
            <person name="Goeker M."/>
        </authorList>
    </citation>
    <scope>NUCLEOTIDE SEQUENCE [LARGE SCALE GENOMIC DNA]</scope>
    <source>
        <strain evidence="3 4">DSM 22071</strain>
    </source>
</reference>
<dbReference type="InterPro" id="IPR003769">
    <property type="entry name" value="ClpS_core"/>
</dbReference>
<proteinExistence type="inferred from homology"/>
<comment type="caution">
    <text evidence="3">The sequence shown here is derived from an EMBL/GenBank/DDBJ whole genome shotgun (WGS) entry which is preliminary data.</text>
</comment>
<dbReference type="EMBL" id="JACHID010000005">
    <property type="protein sequence ID" value="MBB5021717.1"/>
    <property type="molecule type" value="Genomic_DNA"/>
</dbReference>
<organism evidence="3 4">
    <name type="scientific">Desulfurispira natronophila</name>
    <dbReference type="NCBI Taxonomy" id="682562"/>
    <lineage>
        <taxon>Bacteria</taxon>
        <taxon>Pseudomonadati</taxon>
        <taxon>Chrysiogenota</taxon>
        <taxon>Chrysiogenia</taxon>
        <taxon>Chrysiogenales</taxon>
        <taxon>Chrysiogenaceae</taxon>
        <taxon>Desulfurispira</taxon>
    </lineage>
</organism>
<comment type="similarity">
    <text evidence="1">Belongs to the ClpS family.</text>
</comment>